<reference evidence="2" key="3">
    <citation type="submission" date="2011-05" db="EMBL/GenBank/DDBJ databases">
        <title>Complete sequence of Methylomonas methanica MC09.</title>
        <authorList>
            <consortium name="US DOE Joint Genome Institute"/>
            <person name="Lucas S."/>
            <person name="Han J."/>
            <person name="Lapidus A."/>
            <person name="Cheng J.-F."/>
            <person name="Goodwin L."/>
            <person name="Pitluck S."/>
            <person name="Peters L."/>
            <person name="Mikhailova N."/>
            <person name="Teshima H."/>
            <person name="Han C."/>
            <person name="Tapia R."/>
            <person name="Land M."/>
            <person name="Hauser L."/>
            <person name="Kyrpides N."/>
            <person name="Ivanova N."/>
            <person name="Pagani I."/>
            <person name="Stein L."/>
            <person name="Woyke T."/>
        </authorList>
    </citation>
    <scope>NUCLEOTIDE SEQUENCE [LARGE SCALE GENOMIC DNA]</scope>
    <source>
        <strain evidence="2">MC09</strain>
    </source>
</reference>
<evidence type="ECO:0000313" key="1">
    <source>
        <dbReference type="EMBL" id="AEG00804.1"/>
    </source>
</evidence>
<dbReference type="OrthoDB" id="277577at2"/>
<dbReference type="Proteomes" id="UP000008888">
    <property type="component" value="Chromosome"/>
</dbReference>
<organism evidence="1 2">
    <name type="scientific">Methylomonas methanica (strain DSM 25384 / MC09)</name>
    <dbReference type="NCBI Taxonomy" id="857087"/>
    <lineage>
        <taxon>Bacteria</taxon>
        <taxon>Pseudomonadati</taxon>
        <taxon>Pseudomonadota</taxon>
        <taxon>Gammaproteobacteria</taxon>
        <taxon>Methylococcales</taxon>
        <taxon>Methylococcaceae</taxon>
        <taxon>Methylomonas</taxon>
    </lineage>
</organism>
<dbReference type="EMBL" id="CP002738">
    <property type="protein sequence ID" value="AEG00804.1"/>
    <property type="molecule type" value="Genomic_DNA"/>
</dbReference>
<keyword evidence="2" id="KW-1185">Reference proteome</keyword>
<gene>
    <name evidence="1" type="ordered locus">Metme_2404</name>
</gene>
<evidence type="ECO:0000313" key="2">
    <source>
        <dbReference type="Proteomes" id="UP000008888"/>
    </source>
</evidence>
<reference key="2">
    <citation type="submission" date="2011-05" db="EMBL/GenBank/DDBJ databases">
        <title>Complete genome sequence of the aerobic marine methanotroph Methylomonas methanica MC09.</title>
        <authorList>
            <person name="Boden R."/>
            <person name="Cunliffe M."/>
            <person name="Scanlan J."/>
            <person name="Moussard H."/>
            <person name="Kits K.D."/>
            <person name="Klotz M."/>
            <person name="Jetten M."/>
            <person name="Vuilleumier S."/>
            <person name="Han J."/>
            <person name="Peters L."/>
            <person name="Mikhailova N."/>
            <person name="Teshima H."/>
            <person name="Tapia R."/>
            <person name="Kyrpides N."/>
            <person name="Ivanova N."/>
            <person name="Pagani I."/>
            <person name="Cheng J.-F."/>
            <person name="Goodwin L."/>
            <person name="Han C."/>
            <person name="Hauser L."/>
            <person name="Land M."/>
            <person name="Lapidus A."/>
            <person name="Lucas S."/>
            <person name="Pitluck S."/>
            <person name="Woyke T."/>
            <person name="Stein L.Y."/>
            <person name="Murrell C."/>
        </authorList>
    </citation>
    <scope>NUCLEOTIDE SEQUENCE</scope>
    <source>
        <strain>MC09</strain>
    </source>
</reference>
<name>F9ZW00_METMM</name>
<dbReference type="InterPro" id="IPR025293">
    <property type="entry name" value="YfiR/HmsC-like"/>
</dbReference>
<dbReference type="KEGG" id="mmt:Metme_2404"/>
<dbReference type="HOGENOM" id="CLU_093136_1_2_6"/>
<reference evidence="1 2" key="1">
    <citation type="journal article" date="2011" name="J. Bacteriol.">
        <title>Complete Genome Sequence of the Aerobic Marine Methanotroph Methylomonas methanica MC09.</title>
        <authorList>
            <person name="Boden R."/>
            <person name="Cunliffe M."/>
            <person name="Scanlan J."/>
            <person name="Moussard H."/>
            <person name="Kits K.D."/>
            <person name="Klotz M.G."/>
            <person name="Jetten M.S."/>
            <person name="Vuilleumier S."/>
            <person name="Han J."/>
            <person name="Peters L."/>
            <person name="Mikhailova N."/>
            <person name="Teshima H."/>
            <person name="Tapia R."/>
            <person name="Kyrpides N."/>
            <person name="Ivanova N."/>
            <person name="Pagani I."/>
            <person name="Cheng J.F."/>
            <person name="Goodwin L."/>
            <person name="Han C."/>
            <person name="Hauser L."/>
            <person name="Land M.L."/>
            <person name="Lapidus A."/>
            <person name="Lucas S."/>
            <person name="Pitluck S."/>
            <person name="Woyke T."/>
            <person name="Stein L."/>
            <person name="Murrell J.C."/>
        </authorList>
    </citation>
    <scope>NUCLEOTIDE SEQUENCE [LARGE SCALE GENOMIC DNA]</scope>
    <source>
        <strain evidence="1 2">MC09</strain>
    </source>
</reference>
<dbReference type="STRING" id="857087.Metme_2404"/>
<proteinExistence type="predicted"/>
<sequence>MTVRNPRVSSLPPKSVDCFKLNGILRTISIGLISCLLVLPGIGASQDRKHPNEVEAAFLRNFAHYVGWPPQVFADEQSPWVIGILGDDPFGDILEATFNNRVEKGRAFTVVRADSLEELPDCHILFIAYKSAAQRRWALDHMKNKPVLTVGDTPDFLQEGGVIQFKVDESVHMRINLDQARAVALTIQTKMLEVSSDILENGVIRKVR</sequence>
<dbReference type="eggNOG" id="ENOG5032YBM">
    <property type="taxonomic scope" value="Bacteria"/>
</dbReference>
<dbReference type="AlphaFoldDB" id="F9ZW00"/>
<protein>
    <submittedName>
        <fullName evidence="1">Uncharacterized protein</fullName>
    </submittedName>
</protein>
<accession>F9ZW00</accession>
<dbReference type="Pfam" id="PF13689">
    <property type="entry name" value="DUF4154"/>
    <property type="match status" value="1"/>
</dbReference>